<dbReference type="OrthoDB" id="9804774at2"/>
<dbReference type="PRINTS" id="PR00081">
    <property type="entry name" value="GDHRDH"/>
</dbReference>
<dbReference type="Gene3D" id="3.40.50.720">
    <property type="entry name" value="NAD(P)-binding Rossmann-like Domain"/>
    <property type="match status" value="1"/>
</dbReference>
<comment type="caution">
    <text evidence="3">The sequence shown here is derived from an EMBL/GenBank/DDBJ whole genome shotgun (WGS) entry which is preliminary data.</text>
</comment>
<dbReference type="GO" id="GO:0016616">
    <property type="term" value="F:oxidoreductase activity, acting on the CH-OH group of donors, NAD or NADP as acceptor"/>
    <property type="evidence" value="ECO:0007669"/>
    <property type="project" value="TreeGrafter"/>
</dbReference>
<dbReference type="PANTHER" id="PTHR42760">
    <property type="entry name" value="SHORT-CHAIN DEHYDROGENASES/REDUCTASES FAMILY MEMBER"/>
    <property type="match status" value="1"/>
</dbReference>
<dbReference type="AlphaFoldDB" id="A0A366WK15"/>
<proteinExistence type="inferred from homology"/>
<dbReference type="InterPro" id="IPR020904">
    <property type="entry name" value="Sc_DH/Rdtase_CS"/>
</dbReference>
<dbReference type="EMBL" id="QOCE01000053">
    <property type="protein sequence ID" value="RBW49617.1"/>
    <property type="molecule type" value="Genomic_DNA"/>
</dbReference>
<dbReference type="Proteomes" id="UP000252706">
    <property type="component" value="Unassembled WGS sequence"/>
</dbReference>
<dbReference type="PRINTS" id="PR00080">
    <property type="entry name" value="SDRFAMILY"/>
</dbReference>
<evidence type="ECO:0000313" key="3">
    <source>
        <dbReference type="EMBL" id="RBW49617.1"/>
    </source>
</evidence>
<dbReference type="Pfam" id="PF13561">
    <property type="entry name" value="adh_short_C2"/>
    <property type="match status" value="1"/>
</dbReference>
<dbReference type="NCBIfam" id="NF009466">
    <property type="entry name" value="PRK12826.1-2"/>
    <property type="match status" value="1"/>
</dbReference>
<dbReference type="FunFam" id="3.40.50.720:FF:000084">
    <property type="entry name" value="Short-chain dehydrogenase reductase"/>
    <property type="match status" value="1"/>
</dbReference>
<reference evidence="3 4" key="1">
    <citation type="submission" date="2018-07" db="EMBL/GenBank/DDBJ databases">
        <title>Modular assembly of carbohydrate-degrading microbial communities in the ocean.</title>
        <authorList>
            <person name="Enke T.N."/>
            <person name="Datta M.S."/>
            <person name="Schwartzman J.A."/>
            <person name="Cermak N."/>
            <person name="Schmitz D.A."/>
            <person name="Barrere J."/>
            <person name="Cordero O.X."/>
        </authorList>
    </citation>
    <scope>NUCLEOTIDE SEQUENCE [LARGE SCALE GENOMIC DNA]</scope>
    <source>
        <strain evidence="3 4">C3M10</strain>
    </source>
</reference>
<evidence type="ECO:0000256" key="1">
    <source>
        <dbReference type="ARBA" id="ARBA00006484"/>
    </source>
</evidence>
<dbReference type="InterPro" id="IPR036291">
    <property type="entry name" value="NAD(P)-bd_dom_sf"/>
</dbReference>
<dbReference type="InterPro" id="IPR002347">
    <property type="entry name" value="SDR_fam"/>
</dbReference>
<dbReference type="PROSITE" id="PS00061">
    <property type="entry name" value="ADH_SHORT"/>
    <property type="match status" value="1"/>
</dbReference>
<keyword evidence="2" id="KW-0560">Oxidoreductase</keyword>
<dbReference type="PANTHER" id="PTHR42760:SF133">
    <property type="entry name" value="3-OXOACYL-[ACYL-CARRIER-PROTEIN] REDUCTASE"/>
    <property type="match status" value="1"/>
</dbReference>
<gene>
    <name evidence="3" type="ORF">DS909_22260</name>
</gene>
<dbReference type="RefSeq" id="WP_113825786.1">
    <property type="nucleotide sequence ID" value="NZ_QOCE01000053.1"/>
</dbReference>
<name>A0A366WK15_9RHOB</name>
<evidence type="ECO:0000256" key="2">
    <source>
        <dbReference type="ARBA" id="ARBA00023002"/>
    </source>
</evidence>
<protein>
    <submittedName>
        <fullName evidence="3">3-oxoacyl-[acyl-carrier-protein] reductase</fullName>
    </submittedName>
</protein>
<dbReference type="SUPFAM" id="SSF51735">
    <property type="entry name" value="NAD(P)-binding Rossmann-fold domains"/>
    <property type="match status" value="1"/>
</dbReference>
<comment type="similarity">
    <text evidence="1">Belongs to the short-chain dehydrogenases/reductases (SDR) family.</text>
</comment>
<accession>A0A366WK15</accession>
<organism evidence="3 4">
    <name type="scientific">Phaeobacter gallaeciensis</name>
    <dbReference type="NCBI Taxonomy" id="60890"/>
    <lineage>
        <taxon>Bacteria</taxon>
        <taxon>Pseudomonadati</taxon>
        <taxon>Pseudomonadota</taxon>
        <taxon>Alphaproteobacteria</taxon>
        <taxon>Rhodobacterales</taxon>
        <taxon>Roseobacteraceae</taxon>
        <taxon>Phaeobacter</taxon>
    </lineage>
</organism>
<evidence type="ECO:0000313" key="4">
    <source>
        <dbReference type="Proteomes" id="UP000252706"/>
    </source>
</evidence>
<sequence>MSQRVLITAGASGVGRAMAEAFAEAGAQVWVADVDEAALAACPEAWQRSRVNVADEGSVASLFAEIAAEWGGLDVLCANAGIAGPTALVEDVSLDDWRACLSVNLEGAFLCSKYAAPMMKAQKSGAILITSSTAGQYGYPNRAPYAAAKWGMVGLGKTLAMELGPHGIRSNVICPGSVEGPRIEGVMEREATAKGMTRDQVYAGYASGTSMGSFVEGRDIAAMAVFLASDGARLVSGQVIAVDGHTVNPDPKV</sequence>
<dbReference type="CDD" id="cd05233">
    <property type="entry name" value="SDR_c"/>
    <property type="match status" value="1"/>
</dbReference>